<sequence length="144" mass="16346">MADFSHVLLVVLIGKGVKLAEGHLDTHSKISTFNRDFIFNLAQDCGVAPEILAKIQELNTARELLQLIPPKTKFYRRLTEMCKTRCIEYTKKMAGIEIDEELNKNRKIKEKELTKPGSKVRVFVIPTNEELGIAKDTFSIVSNL</sequence>
<dbReference type="GO" id="GO:0009236">
    <property type="term" value="P:cobalamin biosynthetic process"/>
    <property type="evidence" value="ECO:0007669"/>
    <property type="project" value="UniProtKB-KW"/>
</dbReference>
<dbReference type="AlphaFoldDB" id="A0A645H4G7"/>
<dbReference type="InterPro" id="IPR000890">
    <property type="entry name" value="Aliphatic_acid_kin_short-chain"/>
</dbReference>
<keyword evidence="5" id="KW-0547">Nucleotide-binding</keyword>
<dbReference type="InterPro" id="IPR043129">
    <property type="entry name" value="ATPase_NBD"/>
</dbReference>
<evidence type="ECO:0000256" key="4">
    <source>
        <dbReference type="ARBA" id="ARBA00022691"/>
    </source>
</evidence>
<keyword evidence="3 8" id="KW-0808">Transferase</keyword>
<reference evidence="8" key="1">
    <citation type="submission" date="2019-08" db="EMBL/GenBank/DDBJ databases">
        <authorList>
            <person name="Kucharzyk K."/>
            <person name="Murdoch R.W."/>
            <person name="Higgins S."/>
            <person name="Loffler F."/>
        </authorList>
    </citation>
    <scope>NUCLEOTIDE SEQUENCE</scope>
</reference>
<dbReference type="GO" id="GO:0005524">
    <property type="term" value="F:ATP binding"/>
    <property type="evidence" value="ECO:0007669"/>
    <property type="project" value="UniProtKB-KW"/>
</dbReference>
<protein>
    <submittedName>
        <fullName evidence="8">Cobalt-precorrin-5B C(1)-methyltransferase</fullName>
        <ecNumber evidence="8">2.1.1.195</ecNumber>
    </submittedName>
</protein>
<evidence type="ECO:0000256" key="6">
    <source>
        <dbReference type="ARBA" id="ARBA00022777"/>
    </source>
</evidence>
<evidence type="ECO:0000256" key="7">
    <source>
        <dbReference type="ARBA" id="ARBA00022840"/>
    </source>
</evidence>
<keyword evidence="2 8" id="KW-0489">Methyltransferase</keyword>
<evidence type="ECO:0000313" key="8">
    <source>
        <dbReference type="EMBL" id="MPN31244.1"/>
    </source>
</evidence>
<keyword evidence="1" id="KW-0169">Cobalamin biosynthesis</keyword>
<keyword evidence="6" id="KW-0418">Kinase</keyword>
<evidence type="ECO:0000256" key="1">
    <source>
        <dbReference type="ARBA" id="ARBA00022573"/>
    </source>
</evidence>
<dbReference type="InterPro" id="IPR036074">
    <property type="entry name" value="CbiD_sf"/>
</dbReference>
<dbReference type="SUPFAM" id="SSF53067">
    <property type="entry name" value="Actin-like ATPase domain"/>
    <property type="match status" value="1"/>
</dbReference>
<gene>
    <name evidence="8" type="primary">cbiD_15</name>
    <name evidence="8" type="ORF">SDC9_178718</name>
</gene>
<dbReference type="GO" id="GO:0016301">
    <property type="term" value="F:kinase activity"/>
    <property type="evidence" value="ECO:0007669"/>
    <property type="project" value="UniProtKB-KW"/>
</dbReference>
<dbReference type="Pfam" id="PF00871">
    <property type="entry name" value="Acetate_kinase"/>
    <property type="match status" value="1"/>
</dbReference>
<dbReference type="EC" id="2.1.1.195" evidence="8"/>
<name>A0A645H4G7_9ZZZZ</name>
<keyword evidence="4" id="KW-0949">S-adenosyl-L-methionine</keyword>
<organism evidence="8">
    <name type="scientific">bioreactor metagenome</name>
    <dbReference type="NCBI Taxonomy" id="1076179"/>
    <lineage>
        <taxon>unclassified sequences</taxon>
        <taxon>metagenomes</taxon>
        <taxon>ecological metagenomes</taxon>
    </lineage>
</organism>
<evidence type="ECO:0000256" key="3">
    <source>
        <dbReference type="ARBA" id="ARBA00022679"/>
    </source>
</evidence>
<dbReference type="InterPro" id="IPR002748">
    <property type="entry name" value="CbiD"/>
</dbReference>
<keyword evidence="7" id="KW-0067">ATP-binding</keyword>
<evidence type="ECO:0000256" key="5">
    <source>
        <dbReference type="ARBA" id="ARBA00022741"/>
    </source>
</evidence>
<comment type="caution">
    <text evidence="8">The sequence shown here is derived from an EMBL/GenBank/DDBJ whole genome shotgun (WGS) entry which is preliminary data.</text>
</comment>
<dbReference type="Gene3D" id="3.30.420.40">
    <property type="match status" value="1"/>
</dbReference>
<dbReference type="GO" id="GO:0016774">
    <property type="term" value="F:phosphotransferase activity, carboxyl group as acceptor"/>
    <property type="evidence" value="ECO:0007669"/>
    <property type="project" value="InterPro"/>
</dbReference>
<dbReference type="PANTHER" id="PTHR35863">
    <property type="entry name" value="COBALT-PRECORRIN-5B C(1)-METHYLTRANSFERASE"/>
    <property type="match status" value="1"/>
</dbReference>
<evidence type="ECO:0000256" key="2">
    <source>
        <dbReference type="ARBA" id="ARBA00022603"/>
    </source>
</evidence>
<dbReference type="GO" id="GO:0008168">
    <property type="term" value="F:methyltransferase activity"/>
    <property type="evidence" value="ECO:0007669"/>
    <property type="project" value="UniProtKB-KW"/>
</dbReference>
<dbReference type="EMBL" id="VSSQ01082707">
    <property type="protein sequence ID" value="MPN31244.1"/>
    <property type="molecule type" value="Genomic_DNA"/>
</dbReference>
<dbReference type="SUPFAM" id="SSF111342">
    <property type="entry name" value="CbiD-like"/>
    <property type="match status" value="1"/>
</dbReference>
<dbReference type="GO" id="GO:0032259">
    <property type="term" value="P:methylation"/>
    <property type="evidence" value="ECO:0007669"/>
    <property type="project" value="UniProtKB-KW"/>
</dbReference>
<proteinExistence type="predicted"/>
<accession>A0A645H4G7</accession>
<dbReference type="PANTHER" id="PTHR35863:SF1">
    <property type="entry name" value="COBALT-PRECORRIN-5B C(1)-METHYLTRANSFERASE"/>
    <property type="match status" value="1"/>
</dbReference>